<evidence type="ECO:0008006" key="5">
    <source>
        <dbReference type="Google" id="ProtNLM"/>
    </source>
</evidence>
<reference evidence="3 4" key="1">
    <citation type="journal article" date="2011" name="Cell">
        <title>Insight into structure and assembly of the nuclear pore complex by utilizing the genome of a eukaryotic thermophile.</title>
        <authorList>
            <person name="Amlacher S."/>
            <person name="Sarges P."/>
            <person name="Flemming D."/>
            <person name="van Noort V."/>
            <person name="Kunze R."/>
            <person name="Devos D.P."/>
            <person name="Arumugam M."/>
            <person name="Bork P."/>
            <person name="Hurt E."/>
        </authorList>
    </citation>
    <scope>NUCLEOTIDE SEQUENCE [LARGE SCALE GENOMIC DNA]</scope>
    <source>
        <strain evidence="4">DSM 1495 / CBS 144.50 / IMI 039719</strain>
    </source>
</reference>
<dbReference type="GeneID" id="18261444"/>
<organism evidence="4">
    <name type="scientific">Chaetomium thermophilum (strain DSM 1495 / CBS 144.50 / IMI 039719)</name>
    <name type="common">Thermochaetoides thermophila</name>
    <dbReference type="NCBI Taxonomy" id="759272"/>
    <lineage>
        <taxon>Eukaryota</taxon>
        <taxon>Fungi</taxon>
        <taxon>Dikarya</taxon>
        <taxon>Ascomycota</taxon>
        <taxon>Pezizomycotina</taxon>
        <taxon>Sordariomycetes</taxon>
        <taxon>Sordariomycetidae</taxon>
        <taxon>Sordariales</taxon>
        <taxon>Chaetomiaceae</taxon>
        <taxon>Thermochaetoides</taxon>
    </lineage>
</organism>
<dbReference type="EMBL" id="GL988048">
    <property type="protein sequence ID" value="EGS17078.1"/>
    <property type="molecule type" value="Genomic_DNA"/>
</dbReference>
<feature type="signal peptide" evidence="2">
    <location>
        <begin position="1"/>
        <end position="19"/>
    </location>
</feature>
<evidence type="ECO:0000256" key="1">
    <source>
        <dbReference type="SAM" id="MobiDB-lite"/>
    </source>
</evidence>
<feature type="region of interest" description="Disordered" evidence="1">
    <location>
        <begin position="58"/>
        <end position="105"/>
    </location>
</feature>
<evidence type="ECO:0000313" key="3">
    <source>
        <dbReference type="EMBL" id="EGS17078.1"/>
    </source>
</evidence>
<gene>
    <name evidence="3" type="ORF">CTHT_0074060</name>
</gene>
<feature type="chain" id="PRO_5003409286" description="GPI anchored protein" evidence="2">
    <location>
        <begin position="20"/>
        <end position="177"/>
    </location>
</feature>
<evidence type="ECO:0000256" key="2">
    <source>
        <dbReference type="SAM" id="SignalP"/>
    </source>
</evidence>
<feature type="compositionally biased region" description="Basic and acidic residues" evidence="1">
    <location>
        <begin position="61"/>
        <end position="84"/>
    </location>
</feature>
<keyword evidence="2" id="KW-0732">Signal</keyword>
<evidence type="ECO:0000313" key="4">
    <source>
        <dbReference type="Proteomes" id="UP000008066"/>
    </source>
</evidence>
<dbReference type="Proteomes" id="UP000008066">
    <property type="component" value="Unassembled WGS sequence"/>
</dbReference>
<accession>G0SI08</accession>
<dbReference type="HOGENOM" id="CLU_101050_2_0_1"/>
<protein>
    <recommendedName>
        <fullName evidence="5">GPI anchored protein</fullName>
    </recommendedName>
</protein>
<dbReference type="KEGG" id="cthr:CTHT_0074060"/>
<dbReference type="eggNOG" id="ENOG502SR6P">
    <property type="taxonomic scope" value="Eukaryota"/>
</dbReference>
<keyword evidence="4" id="KW-1185">Reference proteome</keyword>
<feature type="compositionally biased region" description="Polar residues" evidence="1">
    <location>
        <begin position="86"/>
        <end position="97"/>
    </location>
</feature>
<dbReference type="AlphaFoldDB" id="G0SI08"/>
<proteinExistence type="predicted"/>
<sequence length="177" mass="17722">MKPSAYAALLLGLVSAALGQTLAPSPTESVGCTPHGDHWHCEGPRVTATETGAAVTTTPVLDDHGDHDHDHDEEGHHDHTDHTEGPSSVSLAPSPTESYGCHPHGDHWHCEGPRTALSSGTGVTTLVTTTSAAASSTPDATDGAVSSTSVVPGAAPTNAQAVGLGLAGLVAAAFVAF</sequence>
<name>G0SI08_CHATD</name>
<dbReference type="OMA" id="HCDGPAS"/>
<dbReference type="OrthoDB" id="5362269at2759"/>
<dbReference type="RefSeq" id="XP_006697660.1">
    <property type="nucleotide sequence ID" value="XM_006697597.1"/>
</dbReference>